<name>A0A2R8ADN2_9RHOB</name>
<proteinExistence type="predicted"/>
<protein>
    <submittedName>
        <fullName evidence="1">Uncharacterized protein</fullName>
    </submittedName>
</protein>
<evidence type="ECO:0000313" key="2">
    <source>
        <dbReference type="Proteomes" id="UP000244932"/>
    </source>
</evidence>
<keyword evidence="2" id="KW-1185">Reference proteome</keyword>
<sequence length="92" mass="10250">MRISLAGSKRTARCKARNLPIHLRNKNRPATGLPFFEPLFQILCALLGHGEGRGCLSDHPVPDRADCIEIAVICRPDQLRHRLALSLLTVQD</sequence>
<dbReference type="Proteomes" id="UP000244932">
    <property type="component" value="Unassembled WGS sequence"/>
</dbReference>
<reference evidence="1 2" key="1">
    <citation type="submission" date="2018-03" db="EMBL/GenBank/DDBJ databases">
        <authorList>
            <person name="Keele B.F."/>
        </authorList>
    </citation>
    <scope>NUCLEOTIDE SEQUENCE [LARGE SCALE GENOMIC DNA]</scope>
    <source>
        <strain evidence="1 2">CeCT 8812</strain>
    </source>
</reference>
<organism evidence="1 2">
    <name type="scientific">Pontivivens insulae</name>
    <dbReference type="NCBI Taxonomy" id="1639689"/>
    <lineage>
        <taxon>Bacteria</taxon>
        <taxon>Pseudomonadati</taxon>
        <taxon>Pseudomonadota</taxon>
        <taxon>Alphaproteobacteria</taxon>
        <taxon>Rhodobacterales</taxon>
        <taxon>Paracoccaceae</taxon>
        <taxon>Pontivivens</taxon>
    </lineage>
</organism>
<dbReference type="EMBL" id="OMKW01000003">
    <property type="protein sequence ID" value="SPF30319.1"/>
    <property type="molecule type" value="Genomic_DNA"/>
</dbReference>
<evidence type="ECO:0000313" key="1">
    <source>
        <dbReference type="EMBL" id="SPF30319.1"/>
    </source>
</evidence>
<dbReference type="AlphaFoldDB" id="A0A2R8ADN2"/>
<gene>
    <name evidence="1" type="ORF">POI8812_02655</name>
</gene>
<accession>A0A2R8ADN2</accession>